<evidence type="ECO:0000313" key="3">
    <source>
        <dbReference type="EMBL" id="GAA2642806.1"/>
    </source>
</evidence>
<dbReference type="SUPFAM" id="SSF53474">
    <property type="entry name" value="alpha/beta-Hydrolases"/>
    <property type="match status" value="1"/>
</dbReference>
<protein>
    <submittedName>
        <fullName evidence="3">Alpha/beta fold hydrolase</fullName>
    </submittedName>
</protein>
<organism evidence="3 4">
    <name type="scientific">Streptomyces vastus</name>
    <dbReference type="NCBI Taxonomy" id="285451"/>
    <lineage>
        <taxon>Bacteria</taxon>
        <taxon>Bacillati</taxon>
        <taxon>Actinomycetota</taxon>
        <taxon>Actinomycetes</taxon>
        <taxon>Kitasatosporales</taxon>
        <taxon>Streptomycetaceae</taxon>
        <taxon>Streptomyces</taxon>
    </lineage>
</organism>
<evidence type="ECO:0000259" key="2">
    <source>
        <dbReference type="Pfam" id="PF00975"/>
    </source>
</evidence>
<dbReference type="Gene3D" id="3.40.50.1820">
    <property type="entry name" value="alpha/beta hydrolase"/>
    <property type="match status" value="1"/>
</dbReference>
<dbReference type="RefSeq" id="WP_344392481.1">
    <property type="nucleotide sequence ID" value="NZ_BAAASJ010000044.1"/>
</dbReference>
<feature type="domain" description="Thioesterase" evidence="2">
    <location>
        <begin position="26"/>
        <end position="245"/>
    </location>
</feature>
<proteinExistence type="inferred from homology"/>
<evidence type="ECO:0000313" key="4">
    <source>
        <dbReference type="Proteomes" id="UP001500151"/>
    </source>
</evidence>
<gene>
    <name evidence="3" type="ORF">GCM10010307_46020</name>
</gene>
<dbReference type="PANTHER" id="PTHR11487">
    <property type="entry name" value="THIOESTERASE"/>
    <property type="match status" value="1"/>
</dbReference>
<sequence length="254" mass="27395">MVSRRPLTPLLWQFGGAGDPGGVTFVLAPFAAGSAYSLADLPPRLVRPGDTALVIQYPGRGPRITEPHASSLSELAEEAARDIVRHSTGPLVLAGHSLGGVLCYEIASLLTAMGRAPAWVVVSAARPPDRNRIDAGKVLSMGREEWLAEIAEGVVAMGPPAEAEEFAELVIPVMRADYLMLARYRPRHGPLSVPLLALGGVDDPWVTDDHLAAWQAWTVGDFGRRTLPGGHFYYREQLAEFCGAIRSLDPPREF</sequence>
<reference evidence="3 4" key="1">
    <citation type="journal article" date="2019" name="Int. J. Syst. Evol. Microbiol.">
        <title>The Global Catalogue of Microorganisms (GCM) 10K type strain sequencing project: providing services to taxonomists for standard genome sequencing and annotation.</title>
        <authorList>
            <consortium name="The Broad Institute Genomics Platform"/>
            <consortium name="The Broad Institute Genome Sequencing Center for Infectious Disease"/>
            <person name="Wu L."/>
            <person name="Ma J."/>
        </authorList>
    </citation>
    <scope>NUCLEOTIDE SEQUENCE [LARGE SCALE GENOMIC DNA]</scope>
    <source>
        <strain evidence="3 4">JCM 4524</strain>
    </source>
</reference>
<dbReference type="InterPro" id="IPR012223">
    <property type="entry name" value="TEII"/>
</dbReference>
<dbReference type="InterPro" id="IPR001031">
    <property type="entry name" value="Thioesterase"/>
</dbReference>
<evidence type="ECO:0000256" key="1">
    <source>
        <dbReference type="ARBA" id="ARBA00007169"/>
    </source>
</evidence>
<name>A0ABN3R3D9_9ACTN</name>
<keyword evidence="3" id="KW-0378">Hydrolase</keyword>
<dbReference type="EMBL" id="BAAASJ010000044">
    <property type="protein sequence ID" value="GAA2642806.1"/>
    <property type="molecule type" value="Genomic_DNA"/>
</dbReference>
<comment type="similarity">
    <text evidence="1">Belongs to the thioesterase family.</text>
</comment>
<accession>A0ABN3R3D9</accession>
<dbReference type="Proteomes" id="UP001500151">
    <property type="component" value="Unassembled WGS sequence"/>
</dbReference>
<dbReference type="PANTHER" id="PTHR11487:SF0">
    <property type="entry name" value="S-ACYL FATTY ACID SYNTHASE THIOESTERASE, MEDIUM CHAIN"/>
    <property type="match status" value="1"/>
</dbReference>
<keyword evidence="4" id="KW-1185">Reference proteome</keyword>
<dbReference type="InterPro" id="IPR029058">
    <property type="entry name" value="AB_hydrolase_fold"/>
</dbReference>
<comment type="caution">
    <text evidence="3">The sequence shown here is derived from an EMBL/GenBank/DDBJ whole genome shotgun (WGS) entry which is preliminary data.</text>
</comment>
<dbReference type="GO" id="GO:0016787">
    <property type="term" value="F:hydrolase activity"/>
    <property type="evidence" value="ECO:0007669"/>
    <property type="project" value="UniProtKB-KW"/>
</dbReference>
<dbReference type="Pfam" id="PF00975">
    <property type="entry name" value="Thioesterase"/>
    <property type="match status" value="1"/>
</dbReference>